<evidence type="ECO:0000256" key="1">
    <source>
        <dbReference type="ARBA" id="ARBA00004162"/>
    </source>
</evidence>
<comment type="subcellular location">
    <subcellularLocation>
        <location evidence="1">Cell membrane</location>
        <topology evidence="1">Single-pass membrane protein</topology>
    </subcellularLocation>
</comment>
<comment type="caution">
    <text evidence="8">The sequence shown here is derived from an EMBL/GenBank/DDBJ whole genome shotgun (WGS) entry which is preliminary data.</text>
</comment>
<feature type="domain" description="Phage shock protein PspC N-terminal" evidence="7">
    <location>
        <begin position="3"/>
        <end position="56"/>
    </location>
</feature>
<proteinExistence type="predicted"/>
<keyword evidence="2" id="KW-1003">Cell membrane</keyword>
<gene>
    <name evidence="8" type="ORF">G3M99_16700</name>
</gene>
<sequence length="65" mass="7408">MKKRLYRIKKGKWIAGVCGGIAKYFDVDPKIVRLLFAVYGSGLLAYILFAIFIPTEPKKQMKTNV</sequence>
<dbReference type="AlphaFoldDB" id="A0A6M0H7C0"/>
<keyword evidence="4 6" id="KW-1133">Transmembrane helix</keyword>
<accession>A0A6M0H7C0</accession>
<evidence type="ECO:0000256" key="2">
    <source>
        <dbReference type="ARBA" id="ARBA00022475"/>
    </source>
</evidence>
<keyword evidence="9" id="KW-1185">Reference proteome</keyword>
<dbReference type="PANTHER" id="PTHR33885">
    <property type="entry name" value="PHAGE SHOCK PROTEIN C"/>
    <property type="match status" value="1"/>
</dbReference>
<evidence type="ECO:0000256" key="5">
    <source>
        <dbReference type="ARBA" id="ARBA00023136"/>
    </source>
</evidence>
<protein>
    <submittedName>
        <fullName evidence="8">PspC domain-containing protein</fullName>
    </submittedName>
</protein>
<keyword evidence="5 6" id="KW-0472">Membrane</keyword>
<reference evidence="8 9" key="1">
    <citation type="submission" date="2020-02" db="EMBL/GenBank/DDBJ databases">
        <title>Genome assembly of a novel Clostridium senegalense strain.</title>
        <authorList>
            <person name="Gupta T.B."/>
            <person name="Jauregui R."/>
            <person name="Maclean P."/>
            <person name="Nawarathana A."/>
            <person name="Brightwell G."/>
        </authorList>
    </citation>
    <scope>NUCLEOTIDE SEQUENCE [LARGE SCALE GENOMIC DNA]</scope>
    <source>
        <strain evidence="8 9">AGRFS4</strain>
    </source>
</reference>
<evidence type="ECO:0000313" key="8">
    <source>
        <dbReference type="EMBL" id="NEU06447.1"/>
    </source>
</evidence>
<evidence type="ECO:0000256" key="4">
    <source>
        <dbReference type="ARBA" id="ARBA00022989"/>
    </source>
</evidence>
<evidence type="ECO:0000256" key="3">
    <source>
        <dbReference type="ARBA" id="ARBA00022692"/>
    </source>
</evidence>
<organism evidence="8 9">
    <name type="scientific">Clostridium senegalense</name>
    <dbReference type="NCBI Taxonomy" id="1465809"/>
    <lineage>
        <taxon>Bacteria</taxon>
        <taxon>Bacillati</taxon>
        <taxon>Bacillota</taxon>
        <taxon>Clostridia</taxon>
        <taxon>Eubacteriales</taxon>
        <taxon>Clostridiaceae</taxon>
        <taxon>Clostridium</taxon>
    </lineage>
</organism>
<keyword evidence="3 6" id="KW-0812">Transmembrane</keyword>
<dbReference type="InterPro" id="IPR007168">
    <property type="entry name" value="Phageshock_PspC_N"/>
</dbReference>
<dbReference type="Proteomes" id="UP000481872">
    <property type="component" value="Unassembled WGS sequence"/>
</dbReference>
<dbReference type="EMBL" id="JAAGPU010000045">
    <property type="protein sequence ID" value="NEU06447.1"/>
    <property type="molecule type" value="Genomic_DNA"/>
</dbReference>
<evidence type="ECO:0000313" key="9">
    <source>
        <dbReference type="Proteomes" id="UP000481872"/>
    </source>
</evidence>
<dbReference type="PANTHER" id="PTHR33885:SF3">
    <property type="entry name" value="PHAGE SHOCK PROTEIN C"/>
    <property type="match status" value="1"/>
</dbReference>
<evidence type="ECO:0000256" key="6">
    <source>
        <dbReference type="SAM" id="Phobius"/>
    </source>
</evidence>
<dbReference type="Pfam" id="PF04024">
    <property type="entry name" value="PspC"/>
    <property type="match status" value="1"/>
</dbReference>
<evidence type="ECO:0000259" key="7">
    <source>
        <dbReference type="Pfam" id="PF04024"/>
    </source>
</evidence>
<dbReference type="RefSeq" id="WP_199870867.1">
    <property type="nucleotide sequence ID" value="NZ_JAAGPU010000045.1"/>
</dbReference>
<dbReference type="GO" id="GO:0005886">
    <property type="term" value="C:plasma membrane"/>
    <property type="evidence" value="ECO:0007669"/>
    <property type="project" value="UniProtKB-SubCell"/>
</dbReference>
<feature type="transmembrane region" description="Helical" evidence="6">
    <location>
        <begin position="31"/>
        <end position="53"/>
    </location>
</feature>
<name>A0A6M0H7C0_9CLOT</name>
<dbReference type="InterPro" id="IPR052027">
    <property type="entry name" value="PspC"/>
</dbReference>